<proteinExistence type="predicted"/>
<protein>
    <submittedName>
        <fullName evidence="1">Uncharacterized protein</fullName>
    </submittedName>
</protein>
<gene>
    <name evidence="1" type="ORF">GCM10008119_35750</name>
</gene>
<reference evidence="2" key="1">
    <citation type="journal article" date="2019" name="Int. J. Syst. Evol. Microbiol.">
        <title>The Global Catalogue of Microorganisms (GCM) 10K type strain sequencing project: providing services to taxonomists for standard genome sequencing and annotation.</title>
        <authorList>
            <consortium name="The Broad Institute Genomics Platform"/>
            <consortium name="The Broad Institute Genome Sequencing Center for Infectious Disease"/>
            <person name="Wu L."/>
            <person name="Ma J."/>
        </authorList>
    </citation>
    <scope>NUCLEOTIDE SEQUENCE [LARGE SCALE GENOMIC DNA]</scope>
    <source>
        <strain evidence="2">CCM 8939</strain>
    </source>
</reference>
<evidence type="ECO:0000313" key="1">
    <source>
        <dbReference type="EMBL" id="GGI29060.1"/>
    </source>
</evidence>
<comment type="caution">
    <text evidence="1">The sequence shown here is derived from an EMBL/GenBank/DDBJ whole genome shotgun (WGS) entry which is preliminary data.</text>
</comment>
<keyword evidence="2" id="KW-1185">Reference proteome</keyword>
<dbReference type="RefSeq" id="WP_188417090.1">
    <property type="nucleotide sequence ID" value="NZ_BMDJ01000013.1"/>
</dbReference>
<evidence type="ECO:0000313" key="2">
    <source>
        <dbReference type="Proteomes" id="UP000645390"/>
    </source>
</evidence>
<accession>A0ABQ2BN16</accession>
<dbReference type="EMBL" id="BMDJ01000013">
    <property type="protein sequence ID" value="GGI29060.1"/>
    <property type="molecule type" value="Genomic_DNA"/>
</dbReference>
<dbReference type="Proteomes" id="UP000645390">
    <property type="component" value="Unassembled WGS sequence"/>
</dbReference>
<sequence>MKAQARTQKTVQPQTQFVVINEQQVLVNSEVQKAYNLIVDAAIEQLRKFDLVKYRTYATVDHLKNEYKSNMISEHLNYFWNITLSNSKEGKSYIFVDLGGEALERFGNGLTNQFLRKAYEVTQSNDNTSGIEYALRINFKEADQHHNFFYRRLAEGENNYVSLATVDKLES</sequence>
<name>A0ABQ2BN16_9SPHI</name>
<organism evidence="1 2">
    <name type="scientific">Pedobacter mendelii</name>
    <dbReference type="NCBI Taxonomy" id="1908240"/>
    <lineage>
        <taxon>Bacteria</taxon>
        <taxon>Pseudomonadati</taxon>
        <taxon>Bacteroidota</taxon>
        <taxon>Sphingobacteriia</taxon>
        <taxon>Sphingobacteriales</taxon>
        <taxon>Sphingobacteriaceae</taxon>
        <taxon>Pedobacter</taxon>
    </lineage>
</organism>